<evidence type="ECO:0000313" key="2">
    <source>
        <dbReference type="Proteomes" id="UP000315540"/>
    </source>
</evidence>
<dbReference type="Proteomes" id="UP000315540">
    <property type="component" value="Unassembled WGS sequence"/>
</dbReference>
<dbReference type="EMBL" id="VFWZ01000009">
    <property type="protein sequence ID" value="TPN82383.1"/>
    <property type="molecule type" value="Genomic_DNA"/>
</dbReference>
<dbReference type="AlphaFoldDB" id="A0A504J472"/>
<organism evidence="1 2">
    <name type="scientific">Aquimarina algicola</name>
    <dbReference type="NCBI Taxonomy" id="2589995"/>
    <lineage>
        <taxon>Bacteria</taxon>
        <taxon>Pseudomonadati</taxon>
        <taxon>Bacteroidota</taxon>
        <taxon>Flavobacteriia</taxon>
        <taxon>Flavobacteriales</taxon>
        <taxon>Flavobacteriaceae</taxon>
        <taxon>Aquimarina</taxon>
    </lineage>
</organism>
<name>A0A504J472_9FLAO</name>
<gene>
    <name evidence="1" type="ORF">FHK87_23470</name>
</gene>
<proteinExistence type="predicted"/>
<dbReference type="RefSeq" id="WP_140597314.1">
    <property type="nucleotide sequence ID" value="NZ_VFWZ01000009.1"/>
</dbReference>
<comment type="caution">
    <text evidence="1">The sequence shown here is derived from an EMBL/GenBank/DDBJ whole genome shotgun (WGS) entry which is preliminary data.</text>
</comment>
<sequence length="281" mass="33876">MSTKLISPQVDFEKHYQKVLRDIRRKDELSPASWLWILEERKKYWGRNYIYSDYPENQFQKMEKLNPKIGFDWKGQRGNRKPIIEWSLEIRESLISKERVEDDQYEWLIRNRKKYQDDPDSFSEQDISALDKLIPYLGRDWRQTSNYAAFLKFVKGINYSLSRDKKLSSAQVVWLNHKAQTFRNLSPEEDTHEYLPLLEKLNKYLEYGWRAGNNGVDFSQKAEAIQQSLEERGSITGLQKRWLNFQSKFYNADRLTEKQIEKLEHCTKKLLFDWKSINKKK</sequence>
<keyword evidence="2" id="KW-1185">Reference proteome</keyword>
<evidence type="ECO:0000313" key="1">
    <source>
        <dbReference type="EMBL" id="TPN82383.1"/>
    </source>
</evidence>
<protein>
    <submittedName>
        <fullName evidence="1">Uncharacterized protein</fullName>
    </submittedName>
</protein>
<accession>A0A504J472</accession>
<reference evidence="1 2" key="1">
    <citation type="submission" date="2019-06" db="EMBL/GenBank/DDBJ databases">
        <authorList>
            <person name="Meng X."/>
        </authorList>
    </citation>
    <scope>NUCLEOTIDE SEQUENCE [LARGE SCALE GENOMIC DNA]</scope>
    <source>
        <strain evidence="1 2">M625</strain>
    </source>
</reference>